<dbReference type="Proteomes" id="UP000011713">
    <property type="component" value="Unassembled WGS sequence"/>
</dbReference>
<dbReference type="HOGENOM" id="CLU_2676314_0_0_1"/>
<organism evidence="2 3">
    <name type="scientific">Hyaloperonospora arabidopsidis (strain Emoy2)</name>
    <name type="common">Downy mildew agent</name>
    <name type="synonym">Peronospora arabidopsidis</name>
    <dbReference type="NCBI Taxonomy" id="559515"/>
    <lineage>
        <taxon>Eukaryota</taxon>
        <taxon>Sar</taxon>
        <taxon>Stramenopiles</taxon>
        <taxon>Oomycota</taxon>
        <taxon>Peronosporomycetes</taxon>
        <taxon>Peronosporales</taxon>
        <taxon>Peronosporaceae</taxon>
        <taxon>Hyaloperonospora</taxon>
    </lineage>
</organism>
<proteinExistence type="predicted"/>
<dbReference type="VEuPathDB" id="FungiDB:HpaG802091"/>
<dbReference type="EnsemblProtists" id="HpaT802091">
    <property type="protein sequence ID" value="HpaP802091"/>
    <property type="gene ID" value="HpaG802091"/>
</dbReference>
<feature type="compositionally biased region" description="Basic residues" evidence="1">
    <location>
        <begin position="1"/>
        <end position="15"/>
    </location>
</feature>
<feature type="region of interest" description="Disordered" evidence="1">
    <location>
        <begin position="1"/>
        <end position="20"/>
    </location>
</feature>
<keyword evidence="3" id="KW-1185">Reference proteome</keyword>
<protein>
    <submittedName>
        <fullName evidence="2">Uncharacterized protein</fullName>
    </submittedName>
</protein>
<evidence type="ECO:0000313" key="2">
    <source>
        <dbReference type="EnsemblProtists" id="HpaP802091"/>
    </source>
</evidence>
<name>M4B739_HYAAE</name>
<accession>M4B739</accession>
<reference evidence="2" key="2">
    <citation type="submission" date="2015-06" db="UniProtKB">
        <authorList>
            <consortium name="EnsemblProtists"/>
        </authorList>
    </citation>
    <scope>IDENTIFICATION</scope>
    <source>
        <strain evidence="2">Emoy2</strain>
    </source>
</reference>
<reference evidence="3" key="1">
    <citation type="journal article" date="2010" name="Science">
        <title>Signatures of adaptation to obligate biotrophy in the Hyaloperonospora arabidopsidis genome.</title>
        <authorList>
            <person name="Baxter L."/>
            <person name="Tripathy S."/>
            <person name="Ishaque N."/>
            <person name="Boot N."/>
            <person name="Cabral A."/>
            <person name="Kemen E."/>
            <person name="Thines M."/>
            <person name="Ah-Fong A."/>
            <person name="Anderson R."/>
            <person name="Badejoko W."/>
            <person name="Bittner-Eddy P."/>
            <person name="Boore J.L."/>
            <person name="Chibucos M.C."/>
            <person name="Coates M."/>
            <person name="Dehal P."/>
            <person name="Delehaunty K."/>
            <person name="Dong S."/>
            <person name="Downton P."/>
            <person name="Dumas B."/>
            <person name="Fabro G."/>
            <person name="Fronick C."/>
            <person name="Fuerstenberg S.I."/>
            <person name="Fulton L."/>
            <person name="Gaulin E."/>
            <person name="Govers F."/>
            <person name="Hughes L."/>
            <person name="Humphray S."/>
            <person name="Jiang R.H."/>
            <person name="Judelson H."/>
            <person name="Kamoun S."/>
            <person name="Kyung K."/>
            <person name="Meijer H."/>
            <person name="Minx P."/>
            <person name="Morris P."/>
            <person name="Nelson J."/>
            <person name="Phuntumart V."/>
            <person name="Qutob D."/>
            <person name="Rehmany A."/>
            <person name="Rougon-Cardoso A."/>
            <person name="Ryden P."/>
            <person name="Torto-Alalibo T."/>
            <person name="Studholme D."/>
            <person name="Wang Y."/>
            <person name="Win J."/>
            <person name="Wood J."/>
            <person name="Clifton S.W."/>
            <person name="Rogers J."/>
            <person name="Van den Ackerveken G."/>
            <person name="Jones J.D."/>
            <person name="McDowell J.M."/>
            <person name="Beynon J."/>
            <person name="Tyler B.M."/>
        </authorList>
    </citation>
    <scope>NUCLEOTIDE SEQUENCE [LARGE SCALE GENOMIC DNA]</scope>
    <source>
        <strain evidence="3">Emoy2</strain>
    </source>
</reference>
<dbReference type="InParanoid" id="M4B739"/>
<evidence type="ECO:0000313" key="3">
    <source>
        <dbReference type="Proteomes" id="UP000011713"/>
    </source>
</evidence>
<dbReference type="EMBL" id="JH598637">
    <property type="status" value="NOT_ANNOTATED_CDS"/>
    <property type="molecule type" value="Genomic_DNA"/>
</dbReference>
<evidence type="ECO:0000256" key="1">
    <source>
        <dbReference type="SAM" id="MobiDB-lite"/>
    </source>
</evidence>
<dbReference type="AlphaFoldDB" id="M4B739"/>
<sequence>MATRRSGRWGSRRGTRGSERWKGGWRWLRGGGGGEGGSAWRVDERVDLRLAVRGDVAFDAKKEGGSGFLMVVRQE</sequence>